<gene>
    <name evidence="9" type="ORF">ACJIZ3_002364</name>
</gene>
<evidence type="ECO:0000256" key="8">
    <source>
        <dbReference type="SAM" id="MobiDB-lite"/>
    </source>
</evidence>
<dbReference type="InterPro" id="IPR002129">
    <property type="entry name" value="PyrdxlP-dep_de-COase"/>
</dbReference>
<name>A0ABD3U7S0_9LAMI</name>
<keyword evidence="10" id="KW-1185">Reference proteome</keyword>
<keyword evidence="5 7" id="KW-0456">Lyase</keyword>
<dbReference type="GO" id="GO:0016831">
    <property type="term" value="F:carboxy-lyase activity"/>
    <property type="evidence" value="ECO:0007669"/>
    <property type="project" value="UniProtKB-KW"/>
</dbReference>
<dbReference type="InterPro" id="IPR015422">
    <property type="entry name" value="PyrdxlP-dep_Trfase_small"/>
</dbReference>
<sequence>METLSGKKVSMNTKEMESSDVVEPRDEECVEDRMDYLIKIVTQFHDHLKERASHYLGYPANQDCNDYVALSSLLKFHINNVGDPLKESVNGVHSKRFEIGVLDWFARLWNIEKDAYWGYVTNGGTEGNLHGLLLGRELLPTGILYSSKESHYSIPKIARMYRMDFETIASLESGEMDCIDLKSKLIINKDRPAIINVNIGTTFKGAVDNLDLVLQTLEDCGFSHDQFYIHCDAAIYGIIAPLLDQGHTYTFKKPIGSVSISGHKFLGSPIPCGIQMTRKSYRHVLSNNIEYIHTIDNTISGSRDGHAPIFLWYGLNMKGCKGLQKDVENCIKNARYLRDRLKHAGISTMLNEMSIIVVFERPLDHEIVHKWQLQCLGNMAHIVVMPHVAREILDNFLDDLLPKRNTWYQDGKVLPHCLAEDIGISNCACSIHGK</sequence>
<evidence type="ECO:0000256" key="5">
    <source>
        <dbReference type="ARBA" id="ARBA00023239"/>
    </source>
</evidence>
<evidence type="ECO:0000256" key="3">
    <source>
        <dbReference type="ARBA" id="ARBA00022793"/>
    </source>
</evidence>
<dbReference type="InterPro" id="IPR015421">
    <property type="entry name" value="PyrdxlP-dep_Trfase_major"/>
</dbReference>
<accession>A0ABD3U7S0</accession>
<evidence type="ECO:0000256" key="6">
    <source>
        <dbReference type="PIRSR" id="PIRSR602129-50"/>
    </source>
</evidence>
<dbReference type="Pfam" id="PF00282">
    <property type="entry name" value="Pyridoxal_deC"/>
    <property type="match status" value="1"/>
</dbReference>
<evidence type="ECO:0000313" key="10">
    <source>
        <dbReference type="Proteomes" id="UP001634393"/>
    </source>
</evidence>
<dbReference type="PANTHER" id="PTHR46101">
    <property type="match status" value="1"/>
</dbReference>
<keyword evidence="4 6" id="KW-0663">Pyridoxal phosphate</keyword>
<feature type="region of interest" description="Disordered" evidence="8">
    <location>
        <begin position="1"/>
        <end position="24"/>
    </location>
</feature>
<comment type="caution">
    <text evidence="9">The sequence shown here is derived from an EMBL/GenBank/DDBJ whole genome shotgun (WGS) entry which is preliminary data.</text>
</comment>
<evidence type="ECO:0000256" key="1">
    <source>
        <dbReference type="ARBA" id="ARBA00001933"/>
    </source>
</evidence>
<dbReference type="AlphaFoldDB" id="A0ABD3U7S0"/>
<evidence type="ECO:0000256" key="7">
    <source>
        <dbReference type="RuleBase" id="RU000382"/>
    </source>
</evidence>
<comment type="similarity">
    <text evidence="2 7">Belongs to the group II decarboxylase family.</text>
</comment>
<organism evidence="9 10">
    <name type="scientific">Penstemon smallii</name>
    <dbReference type="NCBI Taxonomy" id="265156"/>
    <lineage>
        <taxon>Eukaryota</taxon>
        <taxon>Viridiplantae</taxon>
        <taxon>Streptophyta</taxon>
        <taxon>Embryophyta</taxon>
        <taxon>Tracheophyta</taxon>
        <taxon>Spermatophyta</taxon>
        <taxon>Magnoliopsida</taxon>
        <taxon>eudicotyledons</taxon>
        <taxon>Gunneridae</taxon>
        <taxon>Pentapetalae</taxon>
        <taxon>asterids</taxon>
        <taxon>lamiids</taxon>
        <taxon>Lamiales</taxon>
        <taxon>Plantaginaceae</taxon>
        <taxon>Cheloneae</taxon>
        <taxon>Penstemon</taxon>
    </lineage>
</organism>
<comment type="cofactor">
    <cofactor evidence="1 6 7">
        <name>pyridoxal 5'-phosphate</name>
        <dbReference type="ChEBI" id="CHEBI:597326"/>
    </cofactor>
</comment>
<protein>
    <recommendedName>
        <fullName evidence="11">Histidine decarboxylase</fullName>
    </recommendedName>
</protein>
<dbReference type="NCBIfam" id="NF002748">
    <property type="entry name" value="PRK02769.1"/>
    <property type="match status" value="1"/>
</dbReference>
<dbReference type="InterPro" id="IPR021115">
    <property type="entry name" value="Pyridoxal-P_BS"/>
</dbReference>
<dbReference type="EMBL" id="JBJXBP010000002">
    <property type="protein sequence ID" value="KAL3844961.1"/>
    <property type="molecule type" value="Genomic_DNA"/>
</dbReference>
<dbReference type="InterPro" id="IPR051151">
    <property type="entry name" value="Group_II_Decarboxylase"/>
</dbReference>
<evidence type="ECO:0000256" key="4">
    <source>
        <dbReference type="ARBA" id="ARBA00022898"/>
    </source>
</evidence>
<dbReference type="PANTHER" id="PTHR46101:SF9">
    <property type="entry name" value="HISTIDINE DECARBOXYLASE"/>
    <property type="match status" value="1"/>
</dbReference>
<evidence type="ECO:0000313" key="9">
    <source>
        <dbReference type="EMBL" id="KAL3844961.1"/>
    </source>
</evidence>
<dbReference type="InterPro" id="IPR015424">
    <property type="entry name" value="PyrdxlP-dep_Trfase"/>
</dbReference>
<proteinExistence type="inferred from homology"/>
<dbReference type="Gene3D" id="3.40.640.10">
    <property type="entry name" value="Type I PLP-dependent aspartate aminotransferase-like (Major domain)"/>
    <property type="match status" value="1"/>
</dbReference>
<evidence type="ECO:0008006" key="11">
    <source>
        <dbReference type="Google" id="ProtNLM"/>
    </source>
</evidence>
<keyword evidence="3" id="KW-0210">Decarboxylase</keyword>
<feature type="modified residue" description="N6-(pyridoxal phosphate)lysine" evidence="6">
    <location>
        <position position="264"/>
    </location>
</feature>
<dbReference type="Proteomes" id="UP001634393">
    <property type="component" value="Unassembled WGS sequence"/>
</dbReference>
<dbReference type="Gene3D" id="3.90.1150.10">
    <property type="entry name" value="Aspartate Aminotransferase, domain 1"/>
    <property type="match status" value="1"/>
</dbReference>
<dbReference type="SUPFAM" id="SSF53383">
    <property type="entry name" value="PLP-dependent transferases"/>
    <property type="match status" value="1"/>
</dbReference>
<dbReference type="PROSITE" id="PS00392">
    <property type="entry name" value="DDC_GAD_HDC_YDC"/>
    <property type="match status" value="1"/>
</dbReference>
<reference evidence="9 10" key="1">
    <citation type="submission" date="2024-12" db="EMBL/GenBank/DDBJ databases">
        <title>The unique morphological basis and parallel evolutionary history of personate flowers in Penstemon.</title>
        <authorList>
            <person name="Depatie T.H."/>
            <person name="Wessinger C.A."/>
        </authorList>
    </citation>
    <scope>NUCLEOTIDE SEQUENCE [LARGE SCALE GENOMIC DNA]</scope>
    <source>
        <strain evidence="9">WTNN_2</strain>
        <tissue evidence="9">Leaf</tissue>
    </source>
</reference>
<evidence type="ECO:0000256" key="2">
    <source>
        <dbReference type="ARBA" id="ARBA00009533"/>
    </source>
</evidence>